<evidence type="ECO:0000313" key="1">
    <source>
        <dbReference type="EMBL" id="MBB6476538.1"/>
    </source>
</evidence>
<name>A0A7X0M949_9ACTN</name>
<dbReference type="SUPFAM" id="SSF50965">
    <property type="entry name" value="Galactose oxidase, central domain"/>
    <property type="match status" value="1"/>
</dbReference>
<dbReference type="Proteomes" id="UP000555564">
    <property type="component" value="Unassembled WGS sequence"/>
</dbReference>
<evidence type="ECO:0000313" key="2">
    <source>
        <dbReference type="Proteomes" id="UP000555564"/>
    </source>
</evidence>
<proteinExistence type="predicted"/>
<gene>
    <name evidence="1" type="ORF">BJ992_005969</name>
</gene>
<organism evidence="1 2">
    <name type="scientific">Sphaerisporangium rubeum</name>
    <dbReference type="NCBI Taxonomy" id="321317"/>
    <lineage>
        <taxon>Bacteria</taxon>
        <taxon>Bacillati</taxon>
        <taxon>Actinomycetota</taxon>
        <taxon>Actinomycetes</taxon>
        <taxon>Streptosporangiales</taxon>
        <taxon>Streptosporangiaceae</taxon>
        <taxon>Sphaerisporangium</taxon>
    </lineage>
</organism>
<dbReference type="RefSeq" id="WP_184986637.1">
    <property type="nucleotide sequence ID" value="NZ_BAAALO010000010.1"/>
</dbReference>
<reference evidence="1 2" key="1">
    <citation type="submission" date="2020-08" db="EMBL/GenBank/DDBJ databases">
        <title>Sequencing the genomes of 1000 actinobacteria strains.</title>
        <authorList>
            <person name="Klenk H.-P."/>
        </authorList>
    </citation>
    <scope>NUCLEOTIDE SEQUENCE [LARGE SCALE GENOMIC DNA]</scope>
    <source>
        <strain evidence="1 2">DSM 44936</strain>
    </source>
</reference>
<keyword evidence="2" id="KW-1185">Reference proteome</keyword>
<protein>
    <submittedName>
        <fullName evidence="1">Uncharacterized protein</fullName>
    </submittedName>
</protein>
<dbReference type="AlphaFoldDB" id="A0A7X0M949"/>
<accession>A0A7X0M949</accession>
<sequence length="339" mass="37232">MHILPRELESVILHDVAVRPDGVAWAIGEQDGAAWLGRFEADDWRQVKLPPVKGLGLATTIDARGNVWVFIGPPDNWPDRDHSYAARWNGKAWQVTDLGPGLFVKEAVTVGDEIWFLARRGPYDPKSPTVVKRLTGGTWVDTKVPISGEGLDGQVPGEVWAVGRGLERLGTGPEDRQPTAARWNGHRWEKMPLPPQKLPKGGNAIFWDVLVRGHGQVWAVGGIFDPEEPYRSRTLLARWDGSAWRIEVGADEVIEGTGFMEIEADGRGGAWIRDSYDTFLRHVDATGRTLRRQELGGGKDCSQNIAAIARRPGTAMLLGAGAYADCADGAYRAALYQVD</sequence>
<comment type="caution">
    <text evidence="1">The sequence shown here is derived from an EMBL/GenBank/DDBJ whole genome shotgun (WGS) entry which is preliminary data.</text>
</comment>
<dbReference type="InterPro" id="IPR011043">
    <property type="entry name" value="Gal_Oxase/kelch_b-propeller"/>
</dbReference>
<dbReference type="EMBL" id="JACHIU010000001">
    <property type="protein sequence ID" value="MBB6476538.1"/>
    <property type="molecule type" value="Genomic_DNA"/>
</dbReference>